<reference evidence="3" key="1">
    <citation type="submission" date="2013-08" db="EMBL/GenBank/DDBJ databases">
        <title>Gene expansion shapes genome architecture in the human pathogen Lichtheimia corymbifera: an evolutionary genomics analysis in the ancient terrestrial Mucorales (Mucoromycotina).</title>
        <authorList>
            <person name="Schwartze V.U."/>
            <person name="Winter S."/>
            <person name="Shelest E."/>
            <person name="Marcet-Houben M."/>
            <person name="Horn F."/>
            <person name="Wehner S."/>
            <person name="Hoffmann K."/>
            <person name="Riege K."/>
            <person name="Sammeth M."/>
            <person name="Nowrousian M."/>
            <person name="Valiante V."/>
            <person name="Linde J."/>
            <person name="Jacobsen I.D."/>
            <person name="Marz M."/>
            <person name="Brakhage A.A."/>
            <person name="Gabaldon T."/>
            <person name="Bocker S."/>
            <person name="Voigt K."/>
        </authorList>
    </citation>
    <scope>NUCLEOTIDE SEQUENCE [LARGE SCALE GENOMIC DNA]</scope>
    <source>
        <strain evidence="3">FSU 9682</strain>
    </source>
</reference>
<comment type="caution">
    <text evidence="3">The sequence shown here is derived from an EMBL/GenBank/DDBJ whole genome shotgun (WGS) entry which is preliminary data.</text>
</comment>
<dbReference type="OrthoDB" id="2121849at2759"/>
<gene>
    <name evidence="3" type="ORF">LCOR_00174.1</name>
</gene>
<dbReference type="Proteomes" id="UP000027586">
    <property type="component" value="Unassembled WGS sequence"/>
</dbReference>
<dbReference type="AlphaFoldDB" id="A0A068RFA3"/>
<name>A0A068RFA3_9FUNG</name>
<dbReference type="EMBL" id="CBTN010000001">
    <property type="protein sequence ID" value="CDH48390.1"/>
    <property type="molecule type" value="Genomic_DNA"/>
</dbReference>
<dbReference type="VEuPathDB" id="FungiDB:LCOR_00174.1"/>
<organism evidence="3 4">
    <name type="scientific">Lichtheimia corymbifera JMRC:FSU:9682</name>
    <dbReference type="NCBI Taxonomy" id="1263082"/>
    <lineage>
        <taxon>Eukaryota</taxon>
        <taxon>Fungi</taxon>
        <taxon>Fungi incertae sedis</taxon>
        <taxon>Mucoromycota</taxon>
        <taxon>Mucoromycotina</taxon>
        <taxon>Mucoromycetes</taxon>
        <taxon>Mucorales</taxon>
        <taxon>Lichtheimiaceae</taxon>
        <taxon>Lichtheimia</taxon>
    </lineage>
</organism>
<feature type="compositionally biased region" description="Polar residues" evidence="2">
    <location>
        <begin position="315"/>
        <end position="342"/>
    </location>
</feature>
<evidence type="ECO:0000313" key="4">
    <source>
        <dbReference type="Proteomes" id="UP000027586"/>
    </source>
</evidence>
<evidence type="ECO:0000313" key="3">
    <source>
        <dbReference type="EMBL" id="CDH48390.1"/>
    </source>
</evidence>
<keyword evidence="4" id="KW-1185">Reference proteome</keyword>
<sequence>MASIYFDDYAFPSELYERDTGDFHMTIRTLLDFTPQILRELPKEPKDRKPLRIHLETASFLQRNSKHVERFVHFLVDCCIEYFARTTTYHHDEQQYHYTRSSSSSSSHRSSSNTSTTTDKQKKKKDDEENEKDDDSKSNTMTKSAVAAGALGFSLYSTYQASTAWGHVNFQNQLERLLDHVSAALKSTSIWIKEREKMEDPVHDMIRQDVIRIRQLVHHVERLDSRSLRKKEATGWGMGVVGSLSAVGGIACGSMMVLSGGAVVALGGVLLTVATKGTAKSEEGARALLEAEVRRLLKDIEREGARRQKIVTEMLGSTESTTNSPLLSKNSVKQEPSFTSLKQKIPEA</sequence>
<proteinExistence type="predicted"/>
<feature type="region of interest" description="Disordered" evidence="2">
    <location>
        <begin position="98"/>
        <end position="141"/>
    </location>
</feature>
<evidence type="ECO:0000256" key="1">
    <source>
        <dbReference type="SAM" id="Coils"/>
    </source>
</evidence>
<feature type="region of interest" description="Disordered" evidence="2">
    <location>
        <begin position="312"/>
        <end position="348"/>
    </location>
</feature>
<accession>A0A068RFA3</accession>
<keyword evidence="1" id="KW-0175">Coiled coil</keyword>
<evidence type="ECO:0000256" key="2">
    <source>
        <dbReference type="SAM" id="MobiDB-lite"/>
    </source>
</evidence>
<feature type="compositionally biased region" description="Low complexity" evidence="2">
    <location>
        <begin position="101"/>
        <end position="118"/>
    </location>
</feature>
<protein>
    <submittedName>
        <fullName evidence="3">Uncharacterized protein</fullName>
    </submittedName>
</protein>
<feature type="coiled-coil region" evidence="1">
    <location>
        <begin position="279"/>
        <end position="306"/>
    </location>
</feature>